<name>A0A8H7RIC5_9FUNG</name>
<evidence type="ECO:0000256" key="1">
    <source>
        <dbReference type="SAM" id="MobiDB-lite"/>
    </source>
</evidence>
<protein>
    <recommendedName>
        <fullName evidence="2">Retrotransposon gag domain-containing protein</fullName>
    </recommendedName>
</protein>
<evidence type="ECO:0000313" key="3">
    <source>
        <dbReference type="EMBL" id="KAG2211030.1"/>
    </source>
</evidence>
<reference evidence="3" key="1">
    <citation type="submission" date="2020-12" db="EMBL/GenBank/DDBJ databases">
        <title>Metabolic potential, ecology and presence of endohyphal bacteria is reflected in genomic diversity of Mucoromycotina.</title>
        <authorList>
            <person name="Muszewska A."/>
            <person name="Okrasinska A."/>
            <person name="Steczkiewicz K."/>
            <person name="Drgas O."/>
            <person name="Orlowska M."/>
            <person name="Perlinska-Lenart U."/>
            <person name="Aleksandrzak-Piekarczyk T."/>
            <person name="Szatraj K."/>
            <person name="Zielenkiewicz U."/>
            <person name="Pilsyk S."/>
            <person name="Malc E."/>
            <person name="Mieczkowski P."/>
            <person name="Kruszewska J.S."/>
            <person name="Biernat P."/>
            <person name="Pawlowska J."/>
        </authorList>
    </citation>
    <scope>NUCLEOTIDE SEQUENCE</scope>
    <source>
        <strain evidence="3">CBS 226.32</strain>
    </source>
</reference>
<dbReference type="AlphaFoldDB" id="A0A8H7RIC5"/>
<feature type="domain" description="Retrotransposon gag" evidence="2">
    <location>
        <begin position="99"/>
        <end position="189"/>
    </location>
</feature>
<dbReference type="OrthoDB" id="2266810at2759"/>
<dbReference type="InterPro" id="IPR005162">
    <property type="entry name" value="Retrotrans_gag_dom"/>
</dbReference>
<feature type="region of interest" description="Disordered" evidence="1">
    <location>
        <begin position="1"/>
        <end position="23"/>
    </location>
</feature>
<dbReference type="InterPro" id="IPR032567">
    <property type="entry name" value="RTL1-rel"/>
</dbReference>
<dbReference type="Pfam" id="PF03732">
    <property type="entry name" value="Retrotrans_gag"/>
    <property type="match status" value="1"/>
</dbReference>
<dbReference type="PANTHER" id="PTHR15503">
    <property type="entry name" value="LDOC1 RELATED"/>
    <property type="match status" value="1"/>
</dbReference>
<evidence type="ECO:0000259" key="2">
    <source>
        <dbReference type="Pfam" id="PF03732"/>
    </source>
</evidence>
<gene>
    <name evidence="3" type="ORF">INT46_010937</name>
</gene>
<dbReference type="PANTHER" id="PTHR15503:SF22">
    <property type="entry name" value="TRANSPOSON TY3-I GAG POLYPROTEIN"/>
    <property type="match status" value="1"/>
</dbReference>
<comment type="caution">
    <text evidence="3">The sequence shown here is derived from an EMBL/GenBank/DDBJ whole genome shotgun (WGS) entry which is preliminary data.</text>
</comment>
<proteinExistence type="predicted"/>
<keyword evidence="4" id="KW-1185">Reference proteome</keyword>
<sequence length="406" mass="46700">MSTPQERAKALSNKIADGSTEKLSHSDITSLQQLLQQLTLNSPSNNNQIREPKVNDPTVYTGVNIEGSNSLENFITQLDMVFRLQPSRFPDDISKVFYAASYMKDIAFKWIQPYIASVGTSSESPITRSYILFCDALKKMFGDVTLVSDAENKVMRMKQGAKTASEYTTEFKRYAVLTEFNEAALFWAYRNNINAQLQDELIVRSTPSNLQDYQDLVINLDLLMRERKCNKDFRNKKPYNNKPMHFQQRPPLYQQIKQHQHSDNDDVRPMEIDNTFRNQRKKNKKKYVPLTEAEKQRRNDLGLCVYCGSSDHDIENCNVKPAKTTLNAVYNVTRFSANPKSVRQTLGQLQQQPVQQSTITTLSINSIDSTTPENPHEHIIVDVSLQINKKQPTNLFQSKIYQNPNR</sequence>
<dbReference type="Proteomes" id="UP000650833">
    <property type="component" value="Unassembled WGS sequence"/>
</dbReference>
<organism evidence="3 4">
    <name type="scientific">Mucor plumbeus</name>
    <dbReference type="NCBI Taxonomy" id="97098"/>
    <lineage>
        <taxon>Eukaryota</taxon>
        <taxon>Fungi</taxon>
        <taxon>Fungi incertae sedis</taxon>
        <taxon>Mucoromycota</taxon>
        <taxon>Mucoromycotina</taxon>
        <taxon>Mucoromycetes</taxon>
        <taxon>Mucorales</taxon>
        <taxon>Mucorineae</taxon>
        <taxon>Mucoraceae</taxon>
        <taxon>Mucor</taxon>
    </lineage>
</organism>
<dbReference type="EMBL" id="JAEPRC010000073">
    <property type="protein sequence ID" value="KAG2211030.1"/>
    <property type="molecule type" value="Genomic_DNA"/>
</dbReference>
<evidence type="ECO:0000313" key="4">
    <source>
        <dbReference type="Proteomes" id="UP000650833"/>
    </source>
</evidence>
<accession>A0A8H7RIC5</accession>